<dbReference type="PANTHER" id="PTHR34072">
    <property type="entry name" value="ENZYMATIC POLYPROTEIN-RELATED"/>
    <property type="match status" value="1"/>
</dbReference>
<keyword evidence="4" id="KW-0255">Endonuclease</keyword>
<evidence type="ECO:0000256" key="2">
    <source>
        <dbReference type="ARBA" id="ARBA00022695"/>
    </source>
</evidence>
<dbReference type="GO" id="GO:0003964">
    <property type="term" value="F:RNA-directed DNA polymerase activity"/>
    <property type="evidence" value="ECO:0007669"/>
    <property type="project" value="UniProtKB-KW"/>
</dbReference>
<dbReference type="InterPro" id="IPR041373">
    <property type="entry name" value="RT_RNaseH"/>
</dbReference>
<dbReference type="PANTHER" id="PTHR34072:SF52">
    <property type="entry name" value="RIBONUCLEASE H"/>
    <property type="match status" value="1"/>
</dbReference>
<feature type="domain" description="Reverse transcriptase RNase H-like" evidence="7">
    <location>
        <begin position="73"/>
        <end position="164"/>
    </location>
</feature>
<keyword evidence="2" id="KW-0548">Nucleotidyltransferase</keyword>
<proteinExistence type="predicted"/>
<evidence type="ECO:0000256" key="4">
    <source>
        <dbReference type="ARBA" id="ARBA00022759"/>
    </source>
</evidence>
<keyword evidence="1" id="KW-0808">Transferase</keyword>
<keyword evidence="5" id="KW-0378">Hydrolase</keyword>
<accession>A0ABQ5ETX8</accession>
<evidence type="ECO:0000256" key="5">
    <source>
        <dbReference type="ARBA" id="ARBA00022801"/>
    </source>
</evidence>
<organism evidence="8 9">
    <name type="scientific">Tanacetum coccineum</name>
    <dbReference type="NCBI Taxonomy" id="301880"/>
    <lineage>
        <taxon>Eukaryota</taxon>
        <taxon>Viridiplantae</taxon>
        <taxon>Streptophyta</taxon>
        <taxon>Embryophyta</taxon>
        <taxon>Tracheophyta</taxon>
        <taxon>Spermatophyta</taxon>
        <taxon>Magnoliopsida</taxon>
        <taxon>eudicotyledons</taxon>
        <taxon>Gunneridae</taxon>
        <taxon>Pentapetalae</taxon>
        <taxon>asterids</taxon>
        <taxon>campanulids</taxon>
        <taxon>Asterales</taxon>
        <taxon>Asteraceae</taxon>
        <taxon>Asteroideae</taxon>
        <taxon>Anthemideae</taxon>
        <taxon>Anthemidinae</taxon>
        <taxon>Tanacetum</taxon>
    </lineage>
</organism>
<protein>
    <submittedName>
        <fullName evidence="8">Reverse transcriptase domain-containing protein</fullName>
    </submittedName>
</protein>
<gene>
    <name evidence="8" type="ORF">Tco_0989550</name>
</gene>
<dbReference type="InterPro" id="IPR043502">
    <property type="entry name" value="DNA/RNA_pol_sf"/>
</dbReference>
<dbReference type="Pfam" id="PF17917">
    <property type="entry name" value="RT_RNaseH"/>
    <property type="match status" value="1"/>
</dbReference>
<dbReference type="Gene3D" id="3.30.70.270">
    <property type="match status" value="1"/>
</dbReference>
<dbReference type="CDD" id="cd09274">
    <property type="entry name" value="RNase_HI_RT_Ty3"/>
    <property type="match status" value="1"/>
</dbReference>
<evidence type="ECO:0000256" key="6">
    <source>
        <dbReference type="ARBA" id="ARBA00022918"/>
    </source>
</evidence>
<name>A0ABQ5ETX8_9ASTR</name>
<keyword evidence="9" id="KW-1185">Reference proteome</keyword>
<dbReference type="EMBL" id="BQNB010016676">
    <property type="protein sequence ID" value="GJT54496.1"/>
    <property type="molecule type" value="Genomic_DNA"/>
</dbReference>
<evidence type="ECO:0000259" key="7">
    <source>
        <dbReference type="Pfam" id="PF17917"/>
    </source>
</evidence>
<evidence type="ECO:0000256" key="3">
    <source>
        <dbReference type="ARBA" id="ARBA00022722"/>
    </source>
</evidence>
<reference evidence="8" key="2">
    <citation type="submission" date="2022-01" db="EMBL/GenBank/DDBJ databases">
        <authorList>
            <person name="Yamashiro T."/>
            <person name="Shiraishi A."/>
            <person name="Satake H."/>
            <person name="Nakayama K."/>
        </authorList>
    </citation>
    <scope>NUCLEOTIDE SEQUENCE</scope>
</reference>
<sequence>MPVELGSFDVIIGMDWLEDVTMFIEGFSKIAKSMTKLTQKGIKFDWGEKEENAFQLIKQKLCSAPILALPEGSEDFVVYCDASHKGLGAVLMQREKVIAYASRQLKVHEKNYTTHDLELGSVVFALKIWRHYLYGTRCTVFTDHKSLQHILDQKELNMRQRRWHWNY</sequence>
<reference evidence="8" key="1">
    <citation type="journal article" date="2022" name="Int. J. Mol. Sci.">
        <title>Draft Genome of Tanacetum Coccineum: Genomic Comparison of Closely Related Tanacetum-Family Plants.</title>
        <authorList>
            <person name="Yamashiro T."/>
            <person name="Shiraishi A."/>
            <person name="Nakayama K."/>
            <person name="Satake H."/>
        </authorList>
    </citation>
    <scope>NUCLEOTIDE SEQUENCE</scope>
</reference>
<dbReference type="SUPFAM" id="SSF56672">
    <property type="entry name" value="DNA/RNA polymerases"/>
    <property type="match status" value="1"/>
</dbReference>
<evidence type="ECO:0000256" key="1">
    <source>
        <dbReference type="ARBA" id="ARBA00022679"/>
    </source>
</evidence>
<dbReference type="InterPro" id="IPR043128">
    <property type="entry name" value="Rev_trsase/Diguanyl_cyclase"/>
</dbReference>
<keyword evidence="6 8" id="KW-0695">RNA-directed DNA polymerase</keyword>
<dbReference type="Proteomes" id="UP001151760">
    <property type="component" value="Unassembled WGS sequence"/>
</dbReference>
<keyword evidence="3" id="KW-0540">Nuclease</keyword>
<comment type="caution">
    <text evidence="8">The sequence shown here is derived from an EMBL/GenBank/DDBJ whole genome shotgun (WGS) entry which is preliminary data.</text>
</comment>
<evidence type="ECO:0000313" key="8">
    <source>
        <dbReference type="EMBL" id="GJT54496.1"/>
    </source>
</evidence>
<evidence type="ECO:0000313" key="9">
    <source>
        <dbReference type="Proteomes" id="UP001151760"/>
    </source>
</evidence>